<feature type="region of interest" description="Disordered" evidence="1">
    <location>
        <begin position="115"/>
        <end position="204"/>
    </location>
</feature>
<dbReference type="EMBL" id="JASGXD010000011">
    <property type="protein sequence ID" value="KAK6002924.1"/>
    <property type="molecule type" value="Genomic_DNA"/>
</dbReference>
<feature type="region of interest" description="Disordered" evidence="1">
    <location>
        <begin position="67"/>
        <end position="102"/>
    </location>
</feature>
<dbReference type="Proteomes" id="UP001341245">
    <property type="component" value="Unassembled WGS sequence"/>
</dbReference>
<feature type="compositionally biased region" description="Polar residues" evidence="1">
    <location>
        <begin position="163"/>
        <end position="191"/>
    </location>
</feature>
<reference evidence="2 3" key="1">
    <citation type="submission" date="2023-11" db="EMBL/GenBank/DDBJ databases">
        <title>Draft genome sequence and annotation of the polyextremotolerant black yeast-like fungus Aureobasidium pullulans NRRL 62042.</title>
        <authorList>
            <person name="Dielentheis-Frenken M.R.E."/>
            <person name="Wibberg D."/>
            <person name="Blank L.M."/>
            <person name="Tiso T."/>
        </authorList>
    </citation>
    <scope>NUCLEOTIDE SEQUENCE [LARGE SCALE GENOMIC DNA]</scope>
    <source>
        <strain evidence="2 3">NRRL 62042</strain>
    </source>
</reference>
<proteinExistence type="predicted"/>
<keyword evidence="3" id="KW-1185">Reference proteome</keyword>
<evidence type="ECO:0000313" key="3">
    <source>
        <dbReference type="Proteomes" id="UP001341245"/>
    </source>
</evidence>
<comment type="caution">
    <text evidence="2">The sequence shown here is derived from an EMBL/GenBank/DDBJ whole genome shotgun (WGS) entry which is preliminary data.</text>
</comment>
<evidence type="ECO:0000256" key="1">
    <source>
        <dbReference type="SAM" id="MobiDB-lite"/>
    </source>
</evidence>
<evidence type="ECO:0000313" key="2">
    <source>
        <dbReference type="EMBL" id="KAK6002924.1"/>
    </source>
</evidence>
<name>A0ABR0TES1_AURPU</name>
<protein>
    <submittedName>
        <fullName evidence="2">Uncharacterized protein</fullName>
    </submittedName>
</protein>
<feature type="compositionally biased region" description="Basic and acidic residues" evidence="1">
    <location>
        <begin position="152"/>
        <end position="161"/>
    </location>
</feature>
<organism evidence="2 3">
    <name type="scientific">Aureobasidium pullulans</name>
    <name type="common">Black yeast</name>
    <name type="synonym">Pullularia pullulans</name>
    <dbReference type="NCBI Taxonomy" id="5580"/>
    <lineage>
        <taxon>Eukaryota</taxon>
        <taxon>Fungi</taxon>
        <taxon>Dikarya</taxon>
        <taxon>Ascomycota</taxon>
        <taxon>Pezizomycotina</taxon>
        <taxon>Dothideomycetes</taxon>
        <taxon>Dothideomycetidae</taxon>
        <taxon>Dothideales</taxon>
        <taxon>Saccotheciaceae</taxon>
        <taxon>Aureobasidium</taxon>
    </lineage>
</organism>
<gene>
    <name evidence="2" type="ORF">QM012_001674</name>
</gene>
<feature type="region of interest" description="Disordered" evidence="1">
    <location>
        <begin position="1"/>
        <end position="40"/>
    </location>
</feature>
<feature type="compositionally biased region" description="Polar residues" evidence="1">
    <location>
        <begin position="1"/>
        <end position="21"/>
    </location>
</feature>
<accession>A0ABR0TES1</accession>
<sequence length="204" mass="22916">MSARSNNPGGQVPSEHSSYGTFTRYPAGQARSSVAGRRRVAPRREMDLNIQATYSVRDQELQYTYIRDTMRNKPDINKPLPPLPDQQPSSRPASPIDRAADWVNKKVVTPVKEFFKTPEVDEMIEEKPQSPANESRASLADPDTKKHSRAKSNVDRLEVFSRRSGSISSRETFASSPSTPRSRLSESSIRSNVRHAFDSAQQLE</sequence>